<keyword evidence="8 12" id="KW-0457">Lysine biosynthesis</keyword>
<evidence type="ECO:0000256" key="14">
    <source>
        <dbReference type="PIRSR" id="PIRSR001365-1"/>
    </source>
</evidence>
<dbReference type="PRINTS" id="PR00146">
    <property type="entry name" value="DHPICSNTHASE"/>
</dbReference>
<reference evidence="17" key="1">
    <citation type="journal article" date="2021" name="PeerJ">
        <title>Extensive microbial diversity within the chicken gut microbiome revealed by metagenomics and culture.</title>
        <authorList>
            <person name="Gilroy R."/>
            <person name="Ravi A."/>
            <person name="Getino M."/>
            <person name="Pursley I."/>
            <person name="Horton D.L."/>
            <person name="Alikhan N.F."/>
            <person name="Baker D."/>
            <person name="Gharbi K."/>
            <person name="Hall N."/>
            <person name="Watson M."/>
            <person name="Adriaenssens E.M."/>
            <person name="Foster-Nyarko E."/>
            <person name="Jarju S."/>
            <person name="Secka A."/>
            <person name="Antonio M."/>
            <person name="Oren A."/>
            <person name="Chaudhuri R.R."/>
            <person name="La Ragione R."/>
            <person name="Hildebrand F."/>
            <person name="Pallen M.J."/>
        </authorList>
    </citation>
    <scope>NUCLEOTIDE SEQUENCE</scope>
    <source>
        <strain evidence="17">ChiW4-1371</strain>
    </source>
</reference>
<feature type="active site" description="Proton donor/acceptor" evidence="12 14">
    <location>
        <position position="132"/>
    </location>
</feature>
<dbReference type="Proteomes" id="UP000824176">
    <property type="component" value="Unassembled WGS sequence"/>
</dbReference>
<comment type="function">
    <text evidence="1 12">Catalyzes the condensation of (S)-aspartate-beta-semialdehyde [(S)-ASA] and pyruvate to 4-hydroxy-tetrahydrodipicolinate (HTPA).</text>
</comment>
<feature type="site" description="L-lysine inhibitor binding" evidence="16">
    <location>
        <position position="83"/>
    </location>
</feature>
<dbReference type="Gene3D" id="3.20.20.70">
    <property type="entry name" value="Aldolase class I"/>
    <property type="match status" value="1"/>
</dbReference>
<dbReference type="EC" id="4.3.3.7" evidence="4 12"/>
<dbReference type="InterPro" id="IPR013785">
    <property type="entry name" value="Aldolase_TIM"/>
</dbReference>
<evidence type="ECO:0000256" key="3">
    <source>
        <dbReference type="ARBA" id="ARBA00007592"/>
    </source>
</evidence>
<dbReference type="InterPro" id="IPR005263">
    <property type="entry name" value="DapA"/>
</dbReference>
<reference evidence="17" key="2">
    <citation type="submission" date="2021-04" db="EMBL/GenBank/DDBJ databases">
        <authorList>
            <person name="Gilroy R."/>
        </authorList>
    </citation>
    <scope>NUCLEOTIDE SEQUENCE</scope>
    <source>
        <strain evidence="17">ChiW4-1371</strain>
    </source>
</reference>
<evidence type="ECO:0000256" key="4">
    <source>
        <dbReference type="ARBA" id="ARBA00012086"/>
    </source>
</evidence>
<keyword evidence="6 12" id="KW-0028">Amino-acid biosynthesis</keyword>
<evidence type="ECO:0000256" key="13">
    <source>
        <dbReference type="PIRNR" id="PIRNR001365"/>
    </source>
</evidence>
<dbReference type="GO" id="GO:0008840">
    <property type="term" value="F:4-hydroxy-tetrahydrodipicolinate synthase activity"/>
    <property type="evidence" value="ECO:0007669"/>
    <property type="project" value="UniProtKB-UniRule"/>
</dbReference>
<dbReference type="PANTHER" id="PTHR12128">
    <property type="entry name" value="DIHYDRODIPICOLINATE SYNTHASE"/>
    <property type="match status" value="1"/>
</dbReference>
<protein>
    <recommendedName>
        <fullName evidence="4 12">4-hydroxy-tetrahydrodipicolinate synthase</fullName>
        <shortName evidence="12">HTPA synthase</shortName>
        <ecNumber evidence="4 12">4.3.3.7</ecNumber>
    </recommendedName>
</protein>
<feature type="site" description="L-lysine inhibitor binding" evidence="16">
    <location>
        <position position="105"/>
    </location>
</feature>
<dbReference type="GO" id="GO:0005829">
    <property type="term" value="C:cytosol"/>
    <property type="evidence" value="ECO:0007669"/>
    <property type="project" value="TreeGrafter"/>
</dbReference>
<dbReference type="Pfam" id="PF00701">
    <property type="entry name" value="DHDPS"/>
    <property type="match status" value="1"/>
</dbReference>
<dbReference type="SMART" id="SM01130">
    <property type="entry name" value="DHDPS"/>
    <property type="match status" value="1"/>
</dbReference>
<comment type="catalytic activity">
    <reaction evidence="11 12">
        <text>L-aspartate 4-semialdehyde + pyruvate = (2S,4S)-4-hydroxy-2,3,4,5-tetrahydrodipicolinate + H2O + H(+)</text>
        <dbReference type="Rhea" id="RHEA:34171"/>
        <dbReference type="ChEBI" id="CHEBI:15361"/>
        <dbReference type="ChEBI" id="CHEBI:15377"/>
        <dbReference type="ChEBI" id="CHEBI:15378"/>
        <dbReference type="ChEBI" id="CHEBI:67139"/>
        <dbReference type="ChEBI" id="CHEBI:537519"/>
        <dbReference type="EC" id="4.3.3.7"/>
    </reaction>
</comment>
<keyword evidence="10 12" id="KW-0704">Schiff base</keyword>
<evidence type="ECO:0000313" key="18">
    <source>
        <dbReference type="Proteomes" id="UP000824176"/>
    </source>
</evidence>
<dbReference type="NCBIfam" id="TIGR00674">
    <property type="entry name" value="dapA"/>
    <property type="match status" value="1"/>
</dbReference>
<name>A0A9D2GTC6_9BACT</name>
<comment type="subunit">
    <text evidence="12">Homotetramer; dimer of dimers.</text>
</comment>
<dbReference type="PROSITE" id="PS00665">
    <property type="entry name" value="DHDPS_1"/>
    <property type="match status" value="1"/>
</dbReference>
<feature type="binding site" evidence="12 15">
    <location>
        <position position="202"/>
    </location>
    <ligand>
        <name>pyruvate</name>
        <dbReference type="ChEBI" id="CHEBI:15361"/>
    </ligand>
</feature>
<feature type="binding site" evidence="12 15">
    <location>
        <position position="44"/>
    </location>
    <ligand>
        <name>pyruvate</name>
        <dbReference type="ChEBI" id="CHEBI:15361"/>
    </ligand>
</feature>
<dbReference type="PROSITE" id="PS00666">
    <property type="entry name" value="DHDPS_2"/>
    <property type="match status" value="1"/>
</dbReference>
<evidence type="ECO:0000256" key="16">
    <source>
        <dbReference type="PIRSR" id="PIRSR001365-3"/>
    </source>
</evidence>
<dbReference type="GO" id="GO:0009089">
    <property type="term" value="P:lysine biosynthetic process via diaminopimelate"/>
    <property type="evidence" value="ECO:0007669"/>
    <property type="project" value="UniProtKB-UniRule"/>
</dbReference>
<feature type="site" description="Part of a proton relay during catalysis" evidence="12 16">
    <location>
        <position position="43"/>
    </location>
</feature>
<organism evidence="17 18">
    <name type="scientific">Candidatus Mucispirillum faecigallinarum</name>
    <dbReference type="NCBI Taxonomy" id="2838699"/>
    <lineage>
        <taxon>Bacteria</taxon>
        <taxon>Pseudomonadati</taxon>
        <taxon>Deferribacterota</taxon>
        <taxon>Deferribacteres</taxon>
        <taxon>Deferribacterales</taxon>
        <taxon>Mucispirillaceae</taxon>
        <taxon>Mucispirillum</taxon>
    </lineage>
</organism>
<dbReference type="SUPFAM" id="SSF51569">
    <property type="entry name" value="Aldolase"/>
    <property type="match status" value="1"/>
</dbReference>
<dbReference type="PANTHER" id="PTHR12128:SF66">
    <property type="entry name" value="4-HYDROXY-2-OXOGLUTARATE ALDOLASE, MITOCHONDRIAL"/>
    <property type="match status" value="1"/>
</dbReference>
<evidence type="ECO:0000313" key="17">
    <source>
        <dbReference type="EMBL" id="HIZ88616.1"/>
    </source>
</evidence>
<dbReference type="EMBL" id="DXAQ01000023">
    <property type="protein sequence ID" value="HIZ88616.1"/>
    <property type="molecule type" value="Genomic_DNA"/>
</dbReference>
<evidence type="ECO:0000256" key="1">
    <source>
        <dbReference type="ARBA" id="ARBA00003294"/>
    </source>
</evidence>
<evidence type="ECO:0000256" key="5">
    <source>
        <dbReference type="ARBA" id="ARBA00022490"/>
    </source>
</evidence>
<dbReference type="InterPro" id="IPR020624">
    <property type="entry name" value="Schiff_base-form_aldolases_CS"/>
</dbReference>
<sequence length="294" mass="32144">MFQGSIVALITPFKNNEVDEKALRDLVEFHISEGTNAIVPCGTTGESATLSHEEHCRVIEIVIDQAKKRIPVIAGAGSNSTKEAVFLTEHAKKSGADAVLSITPYYNKPTQEGLYQHFKTIAEQVDIPIVLYNVPGRTGVNMLPDTVIRLSKVKNIIGVKEASGSLDQAGAIMQHTDSSFDVISGEDSLTFPMMAMGAKGVISVVANVAPKKMAQMCKAVLDNDMLLGRKLHYELLDLCKGVFFETNPIPAKKAAYMMGLAENEIRLPLVEMTKENTLKLKSIMEKLNIKIVRD</sequence>
<evidence type="ECO:0000256" key="6">
    <source>
        <dbReference type="ARBA" id="ARBA00022605"/>
    </source>
</evidence>
<dbReference type="GO" id="GO:0019877">
    <property type="term" value="P:diaminopimelate biosynthetic process"/>
    <property type="evidence" value="ECO:0007669"/>
    <property type="project" value="UniProtKB-UniRule"/>
</dbReference>
<comment type="similarity">
    <text evidence="3 12 13">Belongs to the DapA family.</text>
</comment>
<accession>A0A9D2GTC6</accession>
<feature type="active site" description="Schiff-base intermediate with substrate" evidence="12 14">
    <location>
        <position position="160"/>
    </location>
</feature>
<dbReference type="AlphaFoldDB" id="A0A9D2GTC6"/>
<dbReference type="HAMAP" id="MF_00418">
    <property type="entry name" value="DapA"/>
    <property type="match status" value="1"/>
</dbReference>
<evidence type="ECO:0000256" key="11">
    <source>
        <dbReference type="ARBA" id="ARBA00047836"/>
    </source>
</evidence>
<comment type="subcellular location">
    <subcellularLocation>
        <location evidence="12">Cytoplasm</location>
    </subcellularLocation>
</comment>
<comment type="caution">
    <text evidence="17">The sequence shown here is derived from an EMBL/GenBank/DDBJ whole genome shotgun (WGS) entry which is preliminary data.</text>
</comment>
<dbReference type="PIRSF" id="PIRSF001365">
    <property type="entry name" value="DHDPS"/>
    <property type="match status" value="1"/>
</dbReference>
<proteinExistence type="inferred from homology"/>
<gene>
    <name evidence="12 17" type="primary">dapA</name>
    <name evidence="17" type="ORF">H9804_01620</name>
</gene>
<comment type="caution">
    <text evidence="12">Was originally thought to be a dihydrodipicolinate synthase (DHDPS), catalyzing the condensation of (S)-aspartate-beta-semialdehyde [(S)-ASA] and pyruvate to dihydrodipicolinate (DHDP). However, it was shown in E.coli that the product of the enzymatic reaction is not dihydrodipicolinate but in fact (4S)-4-hydroxy-2,3,4,5-tetrahydro-(2S)-dipicolinic acid (HTPA), and that the consecutive dehydration reaction leading to DHDP is not spontaneous but catalyzed by DapB.</text>
</comment>
<dbReference type="CDD" id="cd00950">
    <property type="entry name" value="DHDPS"/>
    <property type="match status" value="1"/>
</dbReference>
<comment type="pathway">
    <text evidence="2 12">Amino-acid biosynthesis; L-lysine biosynthesis via DAP pathway; (S)-tetrahydrodipicolinate from L-aspartate: step 3/4.</text>
</comment>
<evidence type="ECO:0000256" key="12">
    <source>
        <dbReference type="HAMAP-Rule" id="MF_00418"/>
    </source>
</evidence>
<feature type="site" description="L-lysine inhibitor binding" evidence="16">
    <location>
        <position position="79"/>
    </location>
</feature>
<keyword evidence="7 12" id="KW-0220">Diaminopimelate biosynthesis</keyword>
<feature type="site" description="L-lysine inhibitor binding; via carbonyl oxygen" evidence="16">
    <location>
        <position position="48"/>
    </location>
</feature>
<evidence type="ECO:0000256" key="15">
    <source>
        <dbReference type="PIRSR" id="PIRSR001365-2"/>
    </source>
</evidence>
<evidence type="ECO:0000256" key="8">
    <source>
        <dbReference type="ARBA" id="ARBA00023154"/>
    </source>
</evidence>
<evidence type="ECO:0000256" key="2">
    <source>
        <dbReference type="ARBA" id="ARBA00005120"/>
    </source>
</evidence>
<feature type="site" description="Part of a proton relay during catalysis" evidence="12">
    <location>
        <position position="106"/>
    </location>
</feature>
<evidence type="ECO:0000256" key="7">
    <source>
        <dbReference type="ARBA" id="ARBA00022915"/>
    </source>
</evidence>
<keyword evidence="9 12" id="KW-0456">Lyase</keyword>
<evidence type="ECO:0000256" key="9">
    <source>
        <dbReference type="ARBA" id="ARBA00023239"/>
    </source>
</evidence>
<evidence type="ECO:0000256" key="10">
    <source>
        <dbReference type="ARBA" id="ARBA00023270"/>
    </source>
</evidence>
<dbReference type="InterPro" id="IPR002220">
    <property type="entry name" value="DapA-like"/>
</dbReference>
<dbReference type="InterPro" id="IPR020625">
    <property type="entry name" value="Schiff_base-form_aldolases_AS"/>
</dbReference>
<feature type="site" description="L-lysine inhibitor binding" evidence="16">
    <location>
        <position position="106"/>
    </location>
</feature>
<keyword evidence="5 12" id="KW-0963">Cytoplasm</keyword>